<accession>A0ABM1FQX1</accession>
<dbReference type="Pfam" id="PF14244">
    <property type="entry name" value="Retrotran_gag_3"/>
    <property type="match status" value="1"/>
</dbReference>
<reference evidence="3" key="2">
    <citation type="submission" date="2025-08" db="UniProtKB">
        <authorList>
            <consortium name="RefSeq"/>
        </authorList>
    </citation>
    <scope>IDENTIFICATION</scope>
</reference>
<dbReference type="Proteomes" id="UP000694930">
    <property type="component" value="Chromosome 12"/>
</dbReference>
<dbReference type="RefSeq" id="XP_015060418.1">
    <property type="nucleotide sequence ID" value="XM_015204932.1"/>
</dbReference>
<dbReference type="GeneID" id="107006360"/>
<dbReference type="PANTHER" id="PTHR37610:SF86">
    <property type="entry name" value="RETROTRANSPOSON COPIA-LIKE N-TERMINAL DOMAIN-CONTAINING PROTEIN"/>
    <property type="match status" value="1"/>
</dbReference>
<organism evidence="2 3">
    <name type="scientific">Solanum pennellii</name>
    <name type="common">Tomato</name>
    <name type="synonym">Lycopersicon pennellii</name>
    <dbReference type="NCBI Taxonomy" id="28526"/>
    <lineage>
        <taxon>Eukaryota</taxon>
        <taxon>Viridiplantae</taxon>
        <taxon>Streptophyta</taxon>
        <taxon>Embryophyta</taxon>
        <taxon>Tracheophyta</taxon>
        <taxon>Spermatophyta</taxon>
        <taxon>Magnoliopsida</taxon>
        <taxon>eudicotyledons</taxon>
        <taxon>Gunneridae</taxon>
        <taxon>Pentapetalae</taxon>
        <taxon>asterids</taxon>
        <taxon>lamiids</taxon>
        <taxon>Solanales</taxon>
        <taxon>Solanaceae</taxon>
        <taxon>Solanoideae</taxon>
        <taxon>Solaneae</taxon>
        <taxon>Solanum</taxon>
        <taxon>Solanum subgen. Lycopersicon</taxon>
    </lineage>
</organism>
<gene>
    <name evidence="3" type="primary">LOC107006360</name>
</gene>
<reference evidence="2" key="1">
    <citation type="journal article" date="2014" name="Nat. Genet.">
        <title>The genome of the stress-tolerant wild tomato species Solanum pennellii.</title>
        <authorList>
            <person name="Bolger A."/>
            <person name="Scossa F."/>
            <person name="Bolger M.E."/>
            <person name="Lanz C."/>
            <person name="Maumus F."/>
            <person name="Tohge T."/>
            <person name="Quesneville H."/>
            <person name="Alseekh S."/>
            <person name="Sorensen I."/>
            <person name="Lichtenstein G."/>
            <person name="Fich E.A."/>
            <person name="Conte M."/>
            <person name="Keller H."/>
            <person name="Schneeberger K."/>
            <person name="Schwacke R."/>
            <person name="Ofner I."/>
            <person name="Vrebalov J."/>
            <person name="Xu Y."/>
            <person name="Osorio S."/>
            <person name="Aflitos S.A."/>
            <person name="Schijlen E."/>
            <person name="Jimenez-Gomez J.M."/>
            <person name="Ryngajllo M."/>
            <person name="Kimura S."/>
            <person name="Kumar R."/>
            <person name="Koenig D."/>
            <person name="Headland L.R."/>
            <person name="Maloof J.N."/>
            <person name="Sinha N."/>
            <person name="van Ham R.C."/>
            <person name="Lankhorst R.K."/>
            <person name="Mao L."/>
            <person name="Vogel A."/>
            <person name="Arsova B."/>
            <person name="Panstruga R."/>
            <person name="Fei Z."/>
            <person name="Rose J.K."/>
            <person name="Zamir D."/>
            <person name="Carrari F."/>
            <person name="Giovannoni J.J."/>
            <person name="Weigel D."/>
            <person name="Usadel B."/>
            <person name="Fernie A.R."/>
        </authorList>
    </citation>
    <scope>NUCLEOTIDE SEQUENCE [LARGE SCALE GENOMIC DNA]</scope>
    <source>
        <strain evidence="2">cv. LA0716</strain>
    </source>
</reference>
<protein>
    <submittedName>
        <fullName evidence="3">Uncharacterized protein LOC107006360</fullName>
    </submittedName>
</protein>
<evidence type="ECO:0000313" key="3">
    <source>
        <dbReference type="RefSeq" id="XP_015060418.1"/>
    </source>
</evidence>
<sequence>MDIQGVVSGTQSGTSMSFPTFHHLHPLYLYPSDSPRSLNVGILLAGSGNYTLWSKAMELAFLGKNKVGFINGTVKKMQFTEDLTRLWDRCNAIVVSWIFCNVSKDLHSVVIYCSDSYLIWEDLKERLKDVWDEYDSIMPPPACTSSRSKEFFEQSQHQRMLQFLMGLNDNYSQARSQILLMPQLPRINQAYAMVNQDESQKMVAGSSRMMPDMAPTAMFTSKSGLSSHKPRRPYNPNAFVISAI</sequence>
<dbReference type="PANTHER" id="PTHR37610">
    <property type="entry name" value="CCHC-TYPE DOMAIN-CONTAINING PROTEIN"/>
    <property type="match status" value="1"/>
</dbReference>
<evidence type="ECO:0000259" key="1">
    <source>
        <dbReference type="Pfam" id="PF14244"/>
    </source>
</evidence>
<evidence type="ECO:0000313" key="2">
    <source>
        <dbReference type="Proteomes" id="UP000694930"/>
    </source>
</evidence>
<feature type="domain" description="Retrotransposon Copia-like N-terminal" evidence="1">
    <location>
        <begin position="32"/>
        <end position="76"/>
    </location>
</feature>
<dbReference type="InterPro" id="IPR029472">
    <property type="entry name" value="Copia-like_N"/>
</dbReference>
<proteinExistence type="predicted"/>
<keyword evidence="2" id="KW-1185">Reference proteome</keyword>
<name>A0ABM1FQX1_SOLPN</name>